<dbReference type="EMBL" id="CP042909">
    <property type="protein sequence ID" value="QJA05645.1"/>
    <property type="molecule type" value="Genomic_DNA"/>
</dbReference>
<dbReference type="InterPro" id="IPR003099">
    <property type="entry name" value="Prephen_DH"/>
</dbReference>
<evidence type="ECO:0000256" key="1">
    <source>
        <dbReference type="ARBA" id="ARBA00023002"/>
    </source>
</evidence>
<dbReference type="InterPro" id="IPR046825">
    <property type="entry name" value="PDH_C"/>
</dbReference>
<evidence type="ECO:0000313" key="4">
    <source>
        <dbReference type="EMBL" id="QJA05645.1"/>
    </source>
</evidence>
<feature type="domain" description="Prephenate/arogenate dehydrogenase" evidence="3">
    <location>
        <begin position="4"/>
        <end position="267"/>
    </location>
</feature>
<feature type="compositionally biased region" description="Basic and acidic residues" evidence="2">
    <location>
        <begin position="280"/>
        <end position="293"/>
    </location>
</feature>
<dbReference type="KEGG" id="tmai:FVE67_02000"/>
<evidence type="ECO:0000259" key="3">
    <source>
        <dbReference type="PROSITE" id="PS51176"/>
    </source>
</evidence>
<dbReference type="PANTHER" id="PTHR21363">
    <property type="entry name" value="PREPHENATE DEHYDROGENASE"/>
    <property type="match status" value="1"/>
</dbReference>
<protein>
    <submittedName>
        <fullName evidence="4">Prephenate dehydrogenase/arogenate dehydrogenase family protein</fullName>
    </submittedName>
</protein>
<dbReference type="GO" id="GO:0006571">
    <property type="term" value="P:tyrosine biosynthetic process"/>
    <property type="evidence" value="ECO:0007669"/>
    <property type="project" value="InterPro"/>
</dbReference>
<keyword evidence="1" id="KW-0560">Oxidoreductase</keyword>
<dbReference type="PANTHER" id="PTHR21363:SF0">
    <property type="entry name" value="PREPHENATE DEHYDROGENASE [NADP(+)]"/>
    <property type="match status" value="1"/>
</dbReference>
<proteinExistence type="predicted"/>
<gene>
    <name evidence="4" type="ORF">FVE67_02000</name>
</gene>
<dbReference type="Pfam" id="PF02153">
    <property type="entry name" value="PDH_N"/>
    <property type="match status" value="1"/>
</dbReference>
<dbReference type="Gene3D" id="3.40.50.720">
    <property type="entry name" value="NAD(P)-binding Rossmann-like Domain"/>
    <property type="match status" value="1"/>
</dbReference>
<dbReference type="Pfam" id="PF20463">
    <property type="entry name" value="PDH_C"/>
    <property type="match status" value="1"/>
</dbReference>
<dbReference type="InterPro" id="IPR008927">
    <property type="entry name" value="6-PGluconate_DH-like_C_sf"/>
</dbReference>
<dbReference type="InterPro" id="IPR036291">
    <property type="entry name" value="NAD(P)-bd_dom_sf"/>
</dbReference>
<dbReference type="AlphaFoldDB" id="A0A6H1WR01"/>
<evidence type="ECO:0000256" key="2">
    <source>
        <dbReference type="SAM" id="MobiDB-lite"/>
    </source>
</evidence>
<dbReference type="GO" id="GO:0008977">
    <property type="term" value="F:prephenate dehydrogenase (NAD+) activity"/>
    <property type="evidence" value="ECO:0007669"/>
    <property type="project" value="InterPro"/>
</dbReference>
<dbReference type="GO" id="GO:0004665">
    <property type="term" value="F:prephenate dehydrogenase (NADP+) activity"/>
    <property type="evidence" value="ECO:0007669"/>
    <property type="project" value="InterPro"/>
</dbReference>
<dbReference type="SUPFAM" id="SSF51735">
    <property type="entry name" value="NAD(P)-binding Rossmann-fold domains"/>
    <property type="match status" value="1"/>
</dbReference>
<sequence>MNPSTVGLIGGRGKMGSWFGRLFEEAGLKVLVSDRDTPLTNREVARQAEVVIVAVPMEVFPEVVQEIGPEISPEKGLIDLCSLKAREVALMLEHTRGEVVGAHPLFGPYERGLSGQTVALCPGRGERWLSWFREFLEVRGARTVVLSPEEHDRIMSLVQVLNHFWLVVLGRTLAESGLPVDRVVALATPSFRRQLEILSRLALQDPELYTTIQFENPLGEETRRLFWQIARELSEVLARKERQTYLQTFKEVQALAREIGSLLGLSAPEEKEPQTGQNHQETEKLSPGHPAEK</sequence>
<dbReference type="GO" id="GO:0070403">
    <property type="term" value="F:NAD+ binding"/>
    <property type="evidence" value="ECO:0007669"/>
    <property type="project" value="InterPro"/>
</dbReference>
<feature type="region of interest" description="Disordered" evidence="2">
    <location>
        <begin position="265"/>
        <end position="293"/>
    </location>
</feature>
<dbReference type="SUPFAM" id="SSF48179">
    <property type="entry name" value="6-phosphogluconate dehydrogenase C-terminal domain-like"/>
    <property type="match status" value="1"/>
</dbReference>
<dbReference type="Proteomes" id="UP000501253">
    <property type="component" value="Chromosome"/>
</dbReference>
<accession>A0A6H1WR01</accession>
<evidence type="ECO:0000313" key="5">
    <source>
        <dbReference type="Proteomes" id="UP000501253"/>
    </source>
</evidence>
<dbReference type="InterPro" id="IPR050812">
    <property type="entry name" value="Preph/Arog_dehydrog"/>
</dbReference>
<dbReference type="Gene3D" id="1.10.3660.10">
    <property type="entry name" value="6-phosphogluconate dehydrogenase C-terminal like domain"/>
    <property type="match status" value="1"/>
</dbReference>
<dbReference type="PROSITE" id="PS51176">
    <property type="entry name" value="PDH_ADH"/>
    <property type="match status" value="1"/>
</dbReference>
<name>A0A6H1WR01_9BACT</name>
<dbReference type="InterPro" id="IPR046826">
    <property type="entry name" value="PDH_N"/>
</dbReference>
<organism evidence="4 5">
    <name type="scientific">Thermosulfurimonas marina</name>
    <dbReference type="NCBI Taxonomy" id="2047767"/>
    <lineage>
        <taxon>Bacteria</taxon>
        <taxon>Pseudomonadati</taxon>
        <taxon>Thermodesulfobacteriota</taxon>
        <taxon>Thermodesulfobacteria</taxon>
        <taxon>Thermodesulfobacteriales</taxon>
        <taxon>Thermodesulfobacteriaceae</taxon>
        <taxon>Thermosulfurimonas</taxon>
    </lineage>
</organism>
<reference evidence="4 5" key="1">
    <citation type="submission" date="2019-08" db="EMBL/GenBank/DDBJ databases">
        <title>Complete genome sequence of Thermosulfurimonas marina SU872T, an anaerobic thermophilic chemolithoautotrophic bacterium isolated from a shallow marine hydrothermal vent.</title>
        <authorList>
            <person name="Allioux M."/>
            <person name="Jebbar M."/>
            <person name="Slobodkina G."/>
            <person name="Slobodkin A."/>
            <person name="Moalic Y."/>
            <person name="Frolova A."/>
            <person name="Shao Z."/>
            <person name="Alain K."/>
        </authorList>
    </citation>
    <scope>NUCLEOTIDE SEQUENCE [LARGE SCALE GENOMIC DNA]</scope>
    <source>
        <strain evidence="4 5">SU872</strain>
    </source>
</reference>
<keyword evidence="5" id="KW-1185">Reference proteome</keyword>